<organism evidence="1 2">
    <name type="scientific">Rubripirellula lacrimiformis</name>
    <dbReference type="NCBI Taxonomy" id="1930273"/>
    <lineage>
        <taxon>Bacteria</taxon>
        <taxon>Pseudomonadati</taxon>
        <taxon>Planctomycetota</taxon>
        <taxon>Planctomycetia</taxon>
        <taxon>Pirellulales</taxon>
        <taxon>Pirellulaceae</taxon>
        <taxon>Rubripirellula</taxon>
    </lineage>
</organism>
<dbReference type="Proteomes" id="UP000318538">
    <property type="component" value="Chromosome"/>
</dbReference>
<proteinExistence type="predicted"/>
<gene>
    <name evidence="1" type="ORF">K227x_32630</name>
</gene>
<evidence type="ECO:0000313" key="1">
    <source>
        <dbReference type="EMBL" id="QDT04866.1"/>
    </source>
</evidence>
<dbReference type="KEGG" id="rlc:K227x_32630"/>
<protein>
    <submittedName>
        <fullName evidence="1">Uncharacterized protein</fullName>
    </submittedName>
</protein>
<name>A0A517NCN6_9BACT</name>
<reference evidence="1 2" key="1">
    <citation type="submission" date="2019-02" db="EMBL/GenBank/DDBJ databases">
        <title>Deep-cultivation of Planctomycetes and their phenomic and genomic characterization uncovers novel biology.</title>
        <authorList>
            <person name="Wiegand S."/>
            <person name="Jogler M."/>
            <person name="Boedeker C."/>
            <person name="Pinto D."/>
            <person name="Vollmers J."/>
            <person name="Rivas-Marin E."/>
            <person name="Kohn T."/>
            <person name="Peeters S.H."/>
            <person name="Heuer A."/>
            <person name="Rast P."/>
            <person name="Oberbeckmann S."/>
            <person name="Bunk B."/>
            <person name="Jeske O."/>
            <person name="Meyerdierks A."/>
            <person name="Storesund J.E."/>
            <person name="Kallscheuer N."/>
            <person name="Luecker S."/>
            <person name="Lage O.M."/>
            <person name="Pohl T."/>
            <person name="Merkel B.J."/>
            <person name="Hornburger P."/>
            <person name="Mueller R.-W."/>
            <person name="Bruemmer F."/>
            <person name="Labrenz M."/>
            <person name="Spormann A.M."/>
            <person name="Op den Camp H."/>
            <person name="Overmann J."/>
            <person name="Amann R."/>
            <person name="Jetten M.S.M."/>
            <person name="Mascher T."/>
            <person name="Medema M.H."/>
            <person name="Devos D.P."/>
            <person name="Kaster A.-K."/>
            <person name="Ovreas L."/>
            <person name="Rohde M."/>
            <person name="Galperin M.Y."/>
            <person name="Jogler C."/>
        </authorList>
    </citation>
    <scope>NUCLEOTIDE SEQUENCE [LARGE SCALE GENOMIC DNA]</scope>
    <source>
        <strain evidence="1 2">K22_7</strain>
    </source>
</reference>
<accession>A0A517NCN6</accession>
<sequence>MAHENCRAAIGISTFHFGFKFRAAVILCGPTICNTLLTSSPMFRHHIEIASQTTHTAAEMGQWPVGFHGG</sequence>
<evidence type="ECO:0000313" key="2">
    <source>
        <dbReference type="Proteomes" id="UP000318538"/>
    </source>
</evidence>
<keyword evidence="2" id="KW-1185">Reference proteome</keyword>
<dbReference type="EMBL" id="CP036525">
    <property type="protein sequence ID" value="QDT04866.1"/>
    <property type="molecule type" value="Genomic_DNA"/>
</dbReference>
<dbReference type="AlphaFoldDB" id="A0A517NCN6"/>